<dbReference type="InterPro" id="IPR011467">
    <property type="entry name" value="DUF1573"/>
</dbReference>
<dbReference type="EMBL" id="NIDE01000003">
    <property type="protein sequence ID" value="OWK44294.1"/>
    <property type="molecule type" value="Genomic_DNA"/>
</dbReference>
<dbReference type="Proteomes" id="UP000214646">
    <property type="component" value="Unassembled WGS sequence"/>
</dbReference>
<organism evidence="1 2">
    <name type="scientific">Fimbriiglobus ruber</name>
    <dbReference type="NCBI Taxonomy" id="1908690"/>
    <lineage>
        <taxon>Bacteria</taxon>
        <taxon>Pseudomonadati</taxon>
        <taxon>Planctomycetota</taxon>
        <taxon>Planctomycetia</taxon>
        <taxon>Gemmatales</taxon>
        <taxon>Gemmataceae</taxon>
        <taxon>Fimbriiglobus</taxon>
    </lineage>
</organism>
<keyword evidence="2" id="KW-1185">Reference proteome</keyword>
<reference evidence="2" key="1">
    <citation type="submission" date="2017-06" db="EMBL/GenBank/DDBJ databases">
        <title>Genome analysis of Fimbriiglobus ruber SP5, the first member of the order Planctomycetales with confirmed chitinolytic capability.</title>
        <authorList>
            <person name="Ravin N.V."/>
            <person name="Rakitin A.L."/>
            <person name="Ivanova A.A."/>
            <person name="Beletsky A.V."/>
            <person name="Kulichevskaya I.S."/>
            <person name="Mardanov A.V."/>
            <person name="Dedysh S.N."/>
        </authorList>
    </citation>
    <scope>NUCLEOTIDE SEQUENCE [LARGE SCALE GENOMIC DNA]</scope>
    <source>
        <strain evidence="2">SP5</strain>
    </source>
</reference>
<dbReference type="PANTHER" id="PTHR37833:SF1">
    <property type="entry name" value="SIGNAL PEPTIDE PROTEIN"/>
    <property type="match status" value="1"/>
</dbReference>
<proteinExistence type="predicted"/>
<protein>
    <recommendedName>
        <fullName evidence="3">DUF1573 domain-containing protein</fullName>
    </recommendedName>
</protein>
<evidence type="ECO:0008006" key="3">
    <source>
        <dbReference type="Google" id="ProtNLM"/>
    </source>
</evidence>
<comment type="caution">
    <text evidence="1">The sequence shown here is derived from an EMBL/GenBank/DDBJ whole genome shotgun (WGS) entry which is preliminary data.</text>
</comment>
<dbReference type="Pfam" id="PF07610">
    <property type="entry name" value="DUF1573"/>
    <property type="match status" value="1"/>
</dbReference>
<dbReference type="PANTHER" id="PTHR37833">
    <property type="entry name" value="LIPOPROTEIN-RELATED"/>
    <property type="match status" value="1"/>
</dbReference>
<evidence type="ECO:0000313" key="1">
    <source>
        <dbReference type="EMBL" id="OWK44294.1"/>
    </source>
</evidence>
<dbReference type="AlphaFoldDB" id="A0A225DXH9"/>
<accession>A0A225DXH9</accession>
<sequence length="334" mass="35004">MYPILAALLLGATPAPPETATLVAVAATVDRGDVRTGPPLTHKFELVHRGTSGAVEITGVETGCGCLKSTVSRPVLRPGERSEITLAVSTLTQPPGPNAWRAVVHFRPVAQSGPPVVSPDEQIELKVTATLIREVFVTPPALAVSTAGAVTRTITVTDRRPIPLTVTSVSTTSPFLTASLHSPATDAGAQNQVVDLTVTDRFPTGETDETVVLNTTDPACRELRVPVRVTKRLVGAVVVVPEAPTVRFVRGQTEASTLAHVRIPGGGLVRVERVECANPAVSARWSQDAGPVATVRFVVTADKVAPQGGRADVRMILATPPGEVVTVPLVWTVP</sequence>
<evidence type="ECO:0000313" key="2">
    <source>
        <dbReference type="Proteomes" id="UP000214646"/>
    </source>
</evidence>
<gene>
    <name evidence="1" type="ORF">FRUB_02226</name>
</gene>
<dbReference type="RefSeq" id="WP_088253589.1">
    <property type="nucleotide sequence ID" value="NZ_NIDE01000003.1"/>
</dbReference>
<name>A0A225DXH9_9BACT</name>
<dbReference type="OrthoDB" id="275222at2"/>